<evidence type="ECO:0000313" key="3">
    <source>
        <dbReference type="Proteomes" id="UP000313231"/>
    </source>
</evidence>
<dbReference type="RefSeq" id="WP_139624514.1">
    <property type="nucleotide sequence ID" value="NZ_VDMP01000027.1"/>
</dbReference>
<protein>
    <recommendedName>
        <fullName evidence="4">Secreted protein</fullName>
    </recommendedName>
</protein>
<dbReference type="AlphaFoldDB" id="A0A5C4VKG3"/>
<evidence type="ECO:0000256" key="1">
    <source>
        <dbReference type="SAM" id="SignalP"/>
    </source>
</evidence>
<feature type="signal peptide" evidence="1">
    <location>
        <begin position="1"/>
        <end position="30"/>
    </location>
</feature>
<keyword evidence="3" id="KW-1185">Reference proteome</keyword>
<sequence>MRFTRIISVLAAVLTAALLGFTVAPSGATAATAAERTLGPHPVTYNAHEIRNSGRFVVSGSAPTYQGLKIKLQQKKRGGSWHNFKRDRARVGDGFFKMKFDGPCNSKYRLVLKAINGYDKTVLPVGKITCY</sequence>
<evidence type="ECO:0008006" key="4">
    <source>
        <dbReference type="Google" id="ProtNLM"/>
    </source>
</evidence>
<dbReference type="Proteomes" id="UP000313231">
    <property type="component" value="Unassembled WGS sequence"/>
</dbReference>
<comment type="caution">
    <text evidence="2">The sequence shown here is derived from an EMBL/GenBank/DDBJ whole genome shotgun (WGS) entry which is preliminary data.</text>
</comment>
<gene>
    <name evidence="2" type="ORF">FHP29_19415</name>
</gene>
<dbReference type="OrthoDB" id="3783159at2"/>
<accession>A0A5C4VKG3</accession>
<name>A0A5C4VKG3_9ACTN</name>
<keyword evidence="1" id="KW-0732">Signal</keyword>
<evidence type="ECO:0000313" key="2">
    <source>
        <dbReference type="EMBL" id="TNM36328.1"/>
    </source>
</evidence>
<organism evidence="2 3">
    <name type="scientific">Nocardioides albidus</name>
    <dbReference type="NCBI Taxonomy" id="1517589"/>
    <lineage>
        <taxon>Bacteria</taxon>
        <taxon>Bacillati</taxon>
        <taxon>Actinomycetota</taxon>
        <taxon>Actinomycetes</taxon>
        <taxon>Propionibacteriales</taxon>
        <taxon>Nocardioidaceae</taxon>
        <taxon>Nocardioides</taxon>
    </lineage>
</organism>
<proteinExistence type="predicted"/>
<reference evidence="2 3" key="1">
    <citation type="journal article" date="2016" name="Int. J. Syst. Evol. Microbiol.">
        <title>Nocardioides albidus sp. nov., an actinobacterium isolated from garden soil.</title>
        <authorList>
            <person name="Singh H."/>
            <person name="Du J."/>
            <person name="Trinh H."/>
            <person name="Won K."/>
            <person name="Yang J.E."/>
            <person name="Yin C."/>
            <person name="Kook M."/>
            <person name="Yi T.H."/>
        </authorList>
    </citation>
    <scope>NUCLEOTIDE SEQUENCE [LARGE SCALE GENOMIC DNA]</scope>
    <source>
        <strain evidence="2 3">CCTCC AB 2015297</strain>
    </source>
</reference>
<feature type="chain" id="PRO_5039114472" description="Secreted protein" evidence="1">
    <location>
        <begin position="31"/>
        <end position="131"/>
    </location>
</feature>
<dbReference type="EMBL" id="VDMP01000027">
    <property type="protein sequence ID" value="TNM36328.1"/>
    <property type="molecule type" value="Genomic_DNA"/>
</dbReference>